<dbReference type="InterPro" id="IPR036852">
    <property type="entry name" value="Peptidase_S8/S53_dom_sf"/>
</dbReference>
<dbReference type="OrthoDB" id="9762689at2"/>
<feature type="domain" description="Peptidase S8/S53" evidence="6">
    <location>
        <begin position="409"/>
        <end position="534"/>
    </location>
</feature>
<gene>
    <name evidence="7" type="ORF">F7O84_00540</name>
</gene>
<dbReference type="Pfam" id="PF00082">
    <property type="entry name" value="Peptidase_S8"/>
    <property type="match status" value="2"/>
</dbReference>
<dbReference type="SUPFAM" id="SSF52743">
    <property type="entry name" value="Subtilisin-like"/>
    <property type="match status" value="1"/>
</dbReference>
<protein>
    <submittedName>
        <fullName evidence="7">S8 family peptidase</fullName>
    </submittedName>
</protein>
<dbReference type="PROSITE" id="PS51892">
    <property type="entry name" value="SUBTILASE"/>
    <property type="match status" value="1"/>
</dbReference>
<keyword evidence="3" id="KW-0378">Hydrolase</keyword>
<dbReference type="Gene3D" id="2.60.120.1290">
    <property type="match status" value="1"/>
</dbReference>
<comment type="caution">
    <text evidence="5">Lacks conserved residue(s) required for the propagation of feature annotation.</text>
</comment>
<dbReference type="PANTHER" id="PTHR43806:SF11">
    <property type="entry name" value="CEREVISIN-RELATED"/>
    <property type="match status" value="1"/>
</dbReference>
<dbReference type="InterPro" id="IPR017310">
    <property type="entry name" value="Pept_S8A_subtilisin_clostridia"/>
</dbReference>
<dbReference type="GO" id="GO:0004252">
    <property type="term" value="F:serine-type endopeptidase activity"/>
    <property type="evidence" value="ECO:0007669"/>
    <property type="project" value="InterPro"/>
</dbReference>
<evidence type="ECO:0000313" key="8">
    <source>
        <dbReference type="Proteomes" id="UP000461768"/>
    </source>
</evidence>
<dbReference type="PANTHER" id="PTHR43806">
    <property type="entry name" value="PEPTIDASE S8"/>
    <property type="match status" value="1"/>
</dbReference>
<organism evidence="7 8">
    <name type="scientific">Candidatus Galacturonatibacter soehngenii</name>
    <dbReference type="NCBI Taxonomy" id="2307010"/>
    <lineage>
        <taxon>Bacteria</taxon>
        <taxon>Bacillati</taxon>
        <taxon>Bacillota</taxon>
        <taxon>Clostridia</taxon>
        <taxon>Lachnospirales</taxon>
        <taxon>Lachnospiraceae</taxon>
        <taxon>Candidatus Galacturonatibacter</taxon>
    </lineage>
</organism>
<dbReference type="GO" id="GO:0006508">
    <property type="term" value="P:proteolysis"/>
    <property type="evidence" value="ECO:0007669"/>
    <property type="project" value="UniProtKB-KW"/>
</dbReference>
<evidence type="ECO:0000256" key="5">
    <source>
        <dbReference type="PROSITE-ProRule" id="PRU01240"/>
    </source>
</evidence>
<feature type="domain" description="Peptidase S8/S53" evidence="6">
    <location>
        <begin position="78"/>
        <end position="273"/>
    </location>
</feature>
<reference evidence="7 8" key="1">
    <citation type="submission" date="2019-09" db="EMBL/GenBank/DDBJ databases">
        <authorList>
            <person name="Valk L.C."/>
        </authorList>
    </citation>
    <scope>NUCLEOTIDE SEQUENCE [LARGE SCALE GENOMIC DNA]</scope>
    <source>
        <strain evidence="7">GalUA</strain>
    </source>
</reference>
<keyword evidence="2" id="KW-0645">Protease</keyword>
<dbReference type="InterPro" id="IPR050131">
    <property type="entry name" value="Peptidase_S8_subtilisin-like"/>
</dbReference>
<sequence>MLVDNEILPLFNNVNSTTIAFVNSVLHVPKSNFDKCSLGKGLFPYSVFPILYTLESTISLEKSGVQQIQLNPNFSLYGQGVLIGIVDTGIDYQHEAFLGRDGTSKIISIWDQTINDGGPSPVGFTFGTEYTKSQIDAALESDDPLSIVPSTDLDGHGTMIAGIIAGTPNVSENFSGIVPDSQIVVAKLKPAKLINKEILSVSADKLCYQESDIMFGVSYCLSVAQSLNRPLVICIALGSSQGGHDGYGALSRYLGYVTRLPSTGVVTSAGNEGNSKRHFFGTTRLANETTEFEVKVGNQDREFFMEIWQQVPYRLSLDIRSPTGEYIAPIYPTLEECIEINFIFEPTILYVNNMIFDIQSGDQLILVRFSNAQEGIWRFGVRNIESTQSDFNVWLPSGNLISEETYFLNSNPDTTISSPGNSQDPATITAYDPTTEGIATFSSRGYTRLGGIKPDLAAPGVNLTCPTLNNSYGSVSGTGVAAAHTAGIVAMVLEWGAVEQNYVLINGFIVKELLIRGAKRYPTITYPNNIWGYGKVDVYGLFRMLIV</sequence>
<name>A0A7V7QP14_9FIRM</name>
<dbReference type="CDD" id="cd07478">
    <property type="entry name" value="Peptidases_S8_CspA-like"/>
    <property type="match status" value="1"/>
</dbReference>
<dbReference type="Proteomes" id="UP000461768">
    <property type="component" value="Unassembled WGS sequence"/>
</dbReference>
<dbReference type="PROSITE" id="PS00136">
    <property type="entry name" value="SUBTILASE_ASP"/>
    <property type="match status" value="1"/>
</dbReference>
<dbReference type="EMBL" id="WAGX01000002">
    <property type="protein sequence ID" value="KAB1441052.1"/>
    <property type="molecule type" value="Genomic_DNA"/>
</dbReference>
<evidence type="ECO:0000259" key="6">
    <source>
        <dbReference type="Pfam" id="PF00082"/>
    </source>
</evidence>
<comment type="caution">
    <text evidence="7">The sequence shown here is derived from an EMBL/GenBank/DDBJ whole genome shotgun (WGS) entry which is preliminary data.</text>
</comment>
<dbReference type="PIRSF" id="PIRSF037894">
    <property type="entry name" value="Subtilisin_rel_CspABC"/>
    <property type="match status" value="1"/>
</dbReference>
<dbReference type="InterPro" id="IPR022398">
    <property type="entry name" value="Peptidase_S8_His-AS"/>
</dbReference>
<comment type="similarity">
    <text evidence="1 5">Belongs to the peptidase S8 family.</text>
</comment>
<keyword evidence="4" id="KW-0720">Serine protease</keyword>
<evidence type="ECO:0000256" key="1">
    <source>
        <dbReference type="ARBA" id="ARBA00011073"/>
    </source>
</evidence>
<evidence type="ECO:0000256" key="3">
    <source>
        <dbReference type="ARBA" id="ARBA00022801"/>
    </source>
</evidence>
<evidence type="ECO:0000256" key="4">
    <source>
        <dbReference type="ARBA" id="ARBA00022825"/>
    </source>
</evidence>
<dbReference type="InterPro" id="IPR023827">
    <property type="entry name" value="Peptidase_S8_Asp-AS"/>
</dbReference>
<reference evidence="7 8" key="2">
    <citation type="submission" date="2020-02" db="EMBL/GenBank/DDBJ databases">
        <title>Candidatus Galacturonibacter soehngenii shows hetero-acetogenic catabolism of galacturonic acid but lacks a canonical carbon monoxide dehydrogenase/acetyl-CoA synthase complex.</title>
        <authorList>
            <person name="Diender M."/>
            <person name="Stouten G.R."/>
            <person name="Petersen J.F."/>
            <person name="Nielsen P.H."/>
            <person name="Dueholm M.S."/>
            <person name="Pronk J.T."/>
            <person name="Van Loosdrecht M.C.M."/>
        </authorList>
    </citation>
    <scope>NUCLEOTIDE SEQUENCE [LARGE SCALE GENOMIC DNA]</scope>
    <source>
        <strain evidence="7">GalUA</strain>
    </source>
</reference>
<keyword evidence="8" id="KW-1185">Reference proteome</keyword>
<dbReference type="AlphaFoldDB" id="A0A7V7QP14"/>
<evidence type="ECO:0000313" key="7">
    <source>
        <dbReference type="EMBL" id="KAB1441052.1"/>
    </source>
</evidence>
<proteinExistence type="inferred from homology"/>
<dbReference type="PROSITE" id="PS00137">
    <property type="entry name" value="SUBTILASE_HIS"/>
    <property type="match status" value="1"/>
</dbReference>
<accession>A0A7V7QP14</accession>
<dbReference type="PRINTS" id="PR00723">
    <property type="entry name" value="SUBTILISIN"/>
</dbReference>
<dbReference type="Gene3D" id="3.40.50.200">
    <property type="entry name" value="Peptidase S8/S53 domain"/>
    <property type="match status" value="1"/>
</dbReference>
<dbReference type="InterPro" id="IPR015500">
    <property type="entry name" value="Peptidase_S8_subtilisin-rel"/>
</dbReference>
<evidence type="ECO:0000256" key="2">
    <source>
        <dbReference type="ARBA" id="ARBA00022670"/>
    </source>
</evidence>
<dbReference type="InterPro" id="IPR034045">
    <property type="entry name" value="Pep_S8_CspA-like"/>
</dbReference>
<dbReference type="InterPro" id="IPR000209">
    <property type="entry name" value="Peptidase_S8/S53_dom"/>
</dbReference>